<sequence>MFLSLQMTRTIHFGTFVILSMAGTLVFGNQMESCSTWYSDNDTLNNLDASVSLWERNNQTINDCVIRCDRAPSCRSFFHHPTNETCLASSSYKRGLPTEKAGQQGWVYYTKKQYCDNGYTFNQSLGLCYKFYRANQTFNNAMMLCEADGAKLAIIKDEATFRLMNQVTSGAVTFIGLRAMGVNREWTWWNGQLASYMAWNINQPDNWNGLENCVIFYTQYADVYCTSLGYFICQKFV</sequence>
<keyword evidence="1" id="KW-0732">Signal</keyword>
<reference evidence="4 5" key="1">
    <citation type="submission" date="2024-11" db="EMBL/GenBank/DDBJ databases">
        <title>Chromosome-level genome assembly of the freshwater bivalve Anodonta woodiana.</title>
        <authorList>
            <person name="Chen X."/>
        </authorList>
    </citation>
    <scope>NUCLEOTIDE SEQUENCE [LARGE SCALE GENOMIC DNA]</scope>
    <source>
        <strain evidence="4">MN2024</strain>
        <tissue evidence="4">Gills</tissue>
    </source>
</reference>
<gene>
    <name evidence="4" type="ORF">ACJMK2_000541</name>
</gene>
<dbReference type="SUPFAM" id="SSF56436">
    <property type="entry name" value="C-type lectin-like"/>
    <property type="match status" value="1"/>
</dbReference>
<dbReference type="Gene3D" id="3.50.4.10">
    <property type="entry name" value="Hepatocyte Growth Factor"/>
    <property type="match status" value="1"/>
</dbReference>
<feature type="chain" id="PRO_5044773724" evidence="1">
    <location>
        <begin position="29"/>
        <end position="237"/>
    </location>
</feature>
<feature type="domain" description="Apple" evidence="3">
    <location>
        <begin position="34"/>
        <end position="115"/>
    </location>
</feature>
<dbReference type="PANTHER" id="PTHR22801:SF63">
    <property type="entry name" value="C-TYPE LECTIN DOMAIN-CONTAINING PROTEIN"/>
    <property type="match status" value="1"/>
</dbReference>
<accession>A0ABD3XQ28</accession>
<protein>
    <submittedName>
        <fullName evidence="4">Uncharacterized protein</fullName>
    </submittedName>
</protein>
<dbReference type="PROSITE" id="PS50041">
    <property type="entry name" value="C_TYPE_LECTIN_2"/>
    <property type="match status" value="1"/>
</dbReference>
<dbReference type="PANTHER" id="PTHR22801">
    <property type="entry name" value="LITHOSTATHINE"/>
    <property type="match status" value="1"/>
</dbReference>
<proteinExistence type="predicted"/>
<evidence type="ECO:0000313" key="4">
    <source>
        <dbReference type="EMBL" id="KAL3888162.1"/>
    </source>
</evidence>
<dbReference type="Gene3D" id="3.10.100.10">
    <property type="entry name" value="Mannose-Binding Protein A, subunit A"/>
    <property type="match status" value="1"/>
</dbReference>
<comment type="caution">
    <text evidence="4">The sequence shown here is derived from an EMBL/GenBank/DDBJ whole genome shotgun (WGS) entry which is preliminary data.</text>
</comment>
<evidence type="ECO:0000313" key="5">
    <source>
        <dbReference type="Proteomes" id="UP001634394"/>
    </source>
</evidence>
<dbReference type="InterPro" id="IPR016187">
    <property type="entry name" value="CTDL_fold"/>
</dbReference>
<dbReference type="SMART" id="SM00034">
    <property type="entry name" value="CLECT"/>
    <property type="match status" value="1"/>
</dbReference>
<dbReference type="CDD" id="cd00037">
    <property type="entry name" value="CLECT"/>
    <property type="match status" value="1"/>
</dbReference>
<dbReference type="PROSITE" id="PS50948">
    <property type="entry name" value="PAN"/>
    <property type="match status" value="1"/>
</dbReference>
<organism evidence="4 5">
    <name type="scientific">Sinanodonta woodiana</name>
    <name type="common">Chinese pond mussel</name>
    <name type="synonym">Anodonta woodiana</name>
    <dbReference type="NCBI Taxonomy" id="1069815"/>
    <lineage>
        <taxon>Eukaryota</taxon>
        <taxon>Metazoa</taxon>
        <taxon>Spiralia</taxon>
        <taxon>Lophotrochozoa</taxon>
        <taxon>Mollusca</taxon>
        <taxon>Bivalvia</taxon>
        <taxon>Autobranchia</taxon>
        <taxon>Heteroconchia</taxon>
        <taxon>Palaeoheterodonta</taxon>
        <taxon>Unionida</taxon>
        <taxon>Unionoidea</taxon>
        <taxon>Unionidae</taxon>
        <taxon>Unioninae</taxon>
        <taxon>Sinanodonta</taxon>
    </lineage>
</organism>
<dbReference type="SUPFAM" id="SSF57414">
    <property type="entry name" value="Hairpin loop containing domain-like"/>
    <property type="match status" value="1"/>
</dbReference>
<dbReference type="InterPro" id="IPR050801">
    <property type="entry name" value="Ca-Dep_Lectins_ImmuneDev"/>
</dbReference>
<dbReference type="InterPro" id="IPR001304">
    <property type="entry name" value="C-type_lectin-like"/>
</dbReference>
<name>A0ABD3XQ28_SINWO</name>
<evidence type="ECO:0000259" key="3">
    <source>
        <dbReference type="PROSITE" id="PS50948"/>
    </source>
</evidence>
<dbReference type="Proteomes" id="UP001634394">
    <property type="component" value="Unassembled WGS sequence"/>
</dbReference>
<dbReference type="AlphaFoldDB" id="A0ABD3XQ28"/>
<dbReference type="InterPro" id="IPR003609">
    <property type="entry name" value="Pan_app"/>
</dbReference>
<dbReference type="Pfam" id="PF00024">
    <property type="entry name" value="PAN_1"/>
    <property type="match status" value="1"/>
</dbReference>
<evidence type="ECO:0000259" key="2">
    <source>
        <dbReference type="PROSITE" id="PS50041"/>
    </source>
</evidence>
<dbReference type="EMBL" id="JBJQND010000001">
    <property type="protein sequence ID" value="KAL3888162.1"/>
    <property type="molecule type" value="Genomic_DNA"/>
</dbReference>
<evidence type="ECO:0000256" key="1">
    <source>
        <dbReference type="SAM" id="SignalP"/>
    </source>
</evidence>
<feature type="signal peptide" evidence="1">
    <location>
        <begin position="1"/>
        <end position="28"/>
    </location>
</feature>
<feature type="domain" description="C-type lectin" evidence="2">
    <location>
        <begin position="124"/>
        <end position="234"/>
    </location>
</feature>
<dbReference type="Pfam" id="PF00059">
    <property type="entry name" value="Lectin_C"/>
    <property type="match status" value="1"/>
</dbReference>
<dbReference type="InterPro" id="IPR016186">
    <property type="entry name" value="C-type_lectin-like/link_sf"/>
</dbReference>
<keyword evidence="5" id="KW-1185">Reference proteome</keyword>